<dbReference type="Proteomes" id="UP001431313">
    <property type="component" value="Unassembled WGS sequence"/>
</dbReference>
<sequence length="213" mass="21628">MRPIHHLTAAALLLLTACTVPRPAPLDTVPGPRPPASSAPSGSPEPSGSSGSSAGVTLGAPASPCPLPVTFEAEPRWTAEAVDPAVGPVRQGPLTLRCEVNARPAGHVGFLRVWTGPAGGATPRETLAAFLAADHSAGRAHYTETRAGGLPAATVTYTVTSELLDAPKPERALAVTTPGGPVLLHLGGLDTTEHQALLPALARAERTLRLAGN</sequence>
<evidence type="ECO:0000313" key="4">
    <source>
        <dbReference type="Proteomes" id="UP001431313"/>
    </source>
</evidence>
<dbReference type="EMBL" id="JANUGQ010000053">
    <property type="protein sequence ID" value="MCS0639882.1"/>
    <property type="molecule type" value="Genomic_DNA"/>
</dbReference>
<accession>A0ABT2CR12</accession>
<feature type="compositionally biased region" description="Low complexity" evidence="1">
    <location>
        <begin position="38"/>
        <end position="55"/>
    </location>
</feature>
<protein>
    <submittedName>
        <fullName evidence="3">Lipoprotein</fullName>
    </submittedName>
</protein>
<name>A0ABT2CR12_9ACTN</name>
<evidence type="ECO:0000256" key="2">
    <source>
        <dbReference type="SAM" id="SignalP"/>
    </source>
</evidence>
<dbReference type="InterPro" id="IPR044058">
    <property type="entry name" value="Lipoprotein_23"/>
</dbReference>
<evidence type="ECO:0000313" key="3">
    <source>
        <dbReference type="EMBL" id="MCS0639882.1"/>
    </source>
</evidence>
<feature type="signal peptide" evidence="2">
    <location>
        <begin position="1"/>
        <end position="24"/>
    </location>
</feature>
<dbReference type="Pfam" id="PF18966">
    <property type="entry name" value="Lipoprotein_23"/>
    <property type="match status" value="1"/>
</dbReference>
<dbReference type="RefSeq" id="WP_258791206.1">
    <property type="nucleotide sequence ID" value="NZ_JANUGQ010000053.1"/>
</dbReference>
<keyword evidence="3" id="KW-0449">Lipoprotein</keyword>
<dbReference type="PROSITE" id="PS51257">
    <property type="entry name" value="PROKAR_LIPOPROTEIN"/>
    <property type="match status" value="1"/>
</dbReference>
<proteinExistence type="predicted"/>
<keyword evidence="4" id="KW-1185">Reference proteome</keyword>
<gene>
    <name evidence="3" type="ORF">NX801_30460</name>
</gene>
<organism evidence="3 4">
    <name type="scientific">Streptomyces pyxinae</name>
    <dbReference type="NCBI Taxonomy" id="2970734"/>
    <lineage>
        <taxon>Bacteria</taxon>
        <taxon>Bacillati</taxon>
        <taxon>Actinomycetota</taxon>
        <taxon>Actinomycetes</taxon>
        <taxon>Kitasatosporales</taxon>
        <taxon>Streptomycetaceae</taxon>
        <taxon>Streptomyces</taxon>
    </lineage>
</organism>
<keyword evidence="2" id="KW-0732">Signal</keyword>
<comment type="caution">
    <text evidence="3">The sequence shown here is derived from an EMBL/GenBank/DDBJ whole genome shotgun (WGS) entry which is preliminary data.</text>
</comment>
<feature type="region of interest" description="Disordered" evidence="1">
    <location>
        <begin position="25"/>
        <end position="59"/>
    </location>
</feature>
<reference evidence="3" key="1">
    <citation type="submission" date="2022-08" db="EMBL/GenBank/DDBJ databases">
        <authorList>
            <person name="Somphong A."/>
            <person name="Phongsopitanun W."/>
        </authorList>
    </citation>
    <scope>NUCLEOTIDE SEQUENCE</scope>
    <source>
        <strain evidence="3">LP05-1</strain>
    </source>
</reference>
<evidence type="ECO:0000256" key="1">
    <source>
        <dbReference type="SAM" id="MobiDB-lite"/>
    </source>
</evidence>
<feature type="chain" id="PRO_5047059550" evidence="2">
    <location>
        <begin position="25"/>
        <end position="213"/>
    </location>
</feature>